<feature type="region of interest" description="Disordered" evidence="7">
    <location>
        <begin position="64"/>
        <end position="94"/>
    </location>
</feature>
<dbReference type="FunFam" id="3.40.50.300:FF:000630">
    <property type="entry name" value="ATP-binding cassette (ABC) transporter, putative"/>
    <property type="match status" value="1"/>
</dbReference>
<dbReference type="InterPro" id="IPR003439">
    <property type="entry name" value="ABC_transporter-like_ATP-bd"/>
</dbReference>
<dbReference type="Proteomes" id="UP000092583">
    <property type="component" value="Unassembled WGS sequence"/>
</dbReference>
<dbReference type="PROSITE" id="PS50893">
    <property type="entry name" value="ABC_TRANSPORTER_2"/>
    <property type="match status" value="1"/>
</dbReference>
<keyword evidence="6 8" id="KW-0472">Membrane</keyword>
<evidence type="ECO:0000313" key="10">
    <source>
        <dbReference type="EMBL" id="OCF61885.1"/>
    </source>
</evidence>
<feature type="transmembrane region" description="Helical" evidence="8">
    <location>
        <begin position="130"/>
        <end position="151"/>
    </location>
</feature>
<organism evidence="10 11">
    <name type="scientific">Kwoniella mangroviensis CBS 10435</name>
    <dbReference type="NCBI Taxonomy" id="1331196"/>
    <lineage>
        <taxon>Eukaryota</taxon>
        <taxon>Fungi</taxon>
        <taxon>Dikarya</taxon>
        <taxon>Basidiomycota</taxon>
        <taxon>Agaricomycotina</taxon>
        <taxon>Tremellomycetes</taxon>
        <taxon>Tremellales</taxon>
        <taxon>Cryptococcaceae</taxon>
        <taxon>Kwoniella</taxon>
    </lineage>
</organism>
<dbReference type="PANTHER" id="PTHR24223">
    <property type="entry name" value="ATP-BINDING CASSETTE SUB-FAMILY C"/>
    <property type="match status" value="1"/>
</dbReference>
<dbReference type="GO" id="GO:0016020">
    <property type="term" value="C:membrane"/>
    <property type="evidence" value="ECO:0007669"/>
    <property type="project" value="InterPro"/>
</dbReference>
<gene>
    <name evidence="10" type="ORF">L486_01548</name>
</gene>
<evidence type="ECO:0000256" key="7">
    <source>
        <dbReference type="SAM" id="MobiDB-lite"/>
    </source>
</evidence>
<dbReference type="PROSITE" id="PS00211">
    <property type="entry name" value="ABC_TRANSPORTER_1"/>
    <property type="match status" value="1"/>
</dbReference>
<evidence type="ECO:0000256" key="5">
    <source>
        <dbReference type="ARBA" id="ARBA00022989"/>
    </source>
</evidence>
<evidence type="ECO:0000256" key="4">
    <source>
        <dbReference type="ARBA" id="ARBA00022840"/>
    </source>
</evidence>
<reference evidence="10 11" key="1">
    <citation type="submission" date="2013-07" db="EMBL/GenBank/DDBJ databases">
        <title>The Genome Sequence of Kwoniella mangroviensis CBS10435.</title>
        <authorList>
            <consortium name="The Broad Institute Genome Sequencing Platform"/>
            <person name="Cuomo C."/>
            <person name="Litvintseva A."/>
            <person name="Chen Y."/>
            <person name="Heitman J."/>
            <person name="Sun S."/>
            <person name="Springer D."/>
            <person name="Dromer F."/>
            <person name="Young S.K."/>
            <person name="Zeng Q."/>
            <person name="Gargeya S."/>
            <person name="Fitzgerald M."/>
            <person name="Abouelleil A."/>
            <person name="Alvarado L."/>
            <person name="Berlin A.M."/>
            <person name="Chapman S.B."/>
            <person name="Dewar J."/>
            <person name="Goldberg J."/>
            <person name="Griggs A."/>
            <person name="Gujja S."/>
            <person name="Hansen M."/>
            <person name="Howarth C."/>
            <person name="Imamovic A."/>
            <person name="Larimer J."/>
            <person name="McCowan C."/>
            <person name="Murphy C."/>
            <person name="Pearson M."/>
            <person name="Priest M."/>
            <person name="Roberts A."/>
            <person name="Saif S."/>
            <person name="Shea T."/>
            <person name="Sykes S."/>
            <person name="Wortman J."/>
            <person name="Nusbaum C."/>
            <person name="Birren B."/>
        </authorList>
    </citation>
    <scope>NUCLEOTIDE SEQUENCE [LARGE SCALE GENOMIC DNA]</scope>
    <source>
        <strain evidence="10 11">CBS 10435</strain>
    </source>
</reference>
<keyword evidence="2 8" id="KW-0812">Transmembrane</keyword>
<dbReference type="InterPro" id="IPR017871">
    <property type="entry name" value="ABC_transporter-like_CS"/>
</dbReference>
<dbReference type="SUPFAM" id="SSF52540">
    <property type="entry name" value="P-loop containing nucleoside triphosphate hydrolases"/>
    <property type="match status" value="1"/>
</dbReference>
<dbReference type="AlphaFoldDB" id="A0A1B9J296"/>
<evidence type="ECO:0000256" key="3">
    <source>
        <dbReference type="ARBA" id="ARBA00022741"/>
    </source>
</evidence>
<dbReference type="Pfam" id="PF00005">
    <property type="entry name" value="ABC_tran"/>
    <property type="match status" value="1"/>
</dbReference>
<evidence type="ECO:0000256" key="2">
    <source>
        <dbReference type="ARBA" id="ARBA00022692"/>
    </source>
</evidence>
<accession>A0A1B9J296</accession>
<dbReference type="InterPro" id="IPR036640">
    <property type="entry name" value="ABC1_TM_sf"/>
</dbReference>
<dbReference type="SMART" id="SM00382">
    <property type="entry name" value="AAA"/>
    <property type="match status" value="1"/>
</dbReference>
<feature type="domain" description="ABC transporter" evidence="9">
    <location>
        <begin position="366"/>
        <end position="603"/>
    </location>
</feature>
<dbReference type="PANTHER" id="PTHR24223:SF415">
    <property type="entry name" value="FI20190P1"/>
    <property type="match status" value="1"/>
</dbReference>
<sequence length="621" mass="69264">MSITFWKPSPAPPAIFKNQPLPWSNAGLLSKLLIHWVAPSVKVAWSRDLGDELETSFMNRVPPSLRPKKYKSPKNTDNYSLHESTSSSETTPLLDNAQRRHCNSRCIWENGKKYDQSLFKAIYLTIWKQWWWMIIVKLAAIGIRICIPQVMRILITQISLSHQWHRALKHGEPTDLLTPPKSVGYMISIGTGMWALFMVAAVLLYYNYWRARLMGKMVGSALTALILRKASRLSGKSRIEMTNGRITTMVSVDSAFVSCMMMGGFSQGAWLGLRLSLASNSLILAVIISGIMFRGSVSAAEFGVVLNYIMLTVSIINGFVGDATLVEQLMNTVERVQYYTELPPEASPTTPSDPGPLQIWPDKGAISFSQVKLRYRPELPLVLNDITFSVQPGEKVGVIGRTGAGKSSIAQALFRTVEICGGTIHIHGVDLKTLGLDTLRQRLSIIPQDAFLFGGTVRDNIDPTSSFPDDRLNDALNLIHRDCHCSPTLRDKLRLDTIVANEGSNFSAGEKQLLALLRALVKGSKVLLLDEATSSVDPETDALIQRIIQTEFMDVTLISIAHRLQTVAYYDRILVMEEGRVAEYDEPLILFDNPNSVFRSLCDKKNVTREELLRIRANAAK</sequence>
<dbReference type="InterPro" id="IPR050173">
    <property type="entry name" value="ABC_transporter_C-like"/>
</dbReference>
<evidence type="ECO:0000256" key="8">
    <source>
        <dbReference type="SAM" id="Phobius"/>
    </source>
</evidence>
<dbReference type="Gene3D" id="1.20.1560.10">
    <property type="entry name" value="ABC transporter type 1, transmembrane domain"/>
    <property type="match status" value="2"/>
</dbReference>
<feature type="transmembrane region" description="Helical" evidence="8">
    <location>
        <begin position="305"/>
        <end position="326"/>
    </location>
</feature>
<dbReference type="SUPFAM" id="SSF90123">
    <property type="entry name" value="ABC transporter transmembrane region"/>
    <property type="match status" value="1"/>
</dbReference>
<dbReference type="GO" id="GO:0042626">
    <property type="term" value="F:ATPase-coupled transmembrane transporter activity"/>
    <property type="evidence" value="ECO:0007669"/>
    <property type="project" value="TreeGrafter"/>
</dbReference>
<evidence type="ECO:0000256" key="1">
    <source>
        <dbReference type="ARBA" id="ARBA00022448"/>
    </source>
</evidence>
<dbReference type="STRING" id="1331196.A0A1B9J296"/>
<dbReference type="InterPro" id="IPR027417">
    <property type="entry name" value="P-loop_NTPase"/>
</dbReference>
<reference evidence="11" key="2">
    <citation type="submission" date="2013-12" db="EMBL/GenBank/DDBJ databases">
        <title>Evolution of pathogenesis and genome organization in the Tremellales.</title>
        <authorList>
            <person name="Cuomo C."/>
            <person name="Litvintseva A."/>
            <person name="Heitman J."/>
            <person name="Chen Y."/>
            <person name="Sun S."/>
            <person name="Springer D."/>
            <person name="Dromer F."/>
            <person name="Young S."/>
            <person name="Zeng Q."/>
            <person name="Chapman S."/>
            <person name="Gujja S."/>
            <person name="Saif S."/>
            <person name="Birren B."/>
        </authorList>
    </citation>
    <scope>NUCLEOTIDE SEQUENCE [LARGE SCALE GENOMIC DNA]</scope>
    <source>
        <strain evidence="11">CBS 10435</strain>
    </source>
</reference>
<feature type="compositionally biased region" description="Polar residues" evidence="7">
    <location>
        <begin position="73"/>
        <end position="82"/>
    </location>
</feature>
<dbReference type="GO" id="GO:0005524">
    <property type="term" value="F:ATP binding"/>
    <property type="evidence" value="ECO:0007669"/>
    <property type="project" value="UniProtKB-KW"/>
</dbReference>
<feature type="transmembrane region" description="Helical" evidence="8">
    <location>
        <begin position="183"/>
        <end position="206"/>
    </location>
</feature>
<protein>
    <recommendedName>
        <fullName evidence="9">ABC transporter domain-containing protein</fullName>
    </recommendedName>
</protein>
<keyword evidence="4" id="KW-0067">ATP-binding</keyword>
<dbReference type="OrthoDB" id="6500128at2759"/>
<dbReference type="CDD" id="cd03244">
    <property type="entry name" value="ABCC_MRP_domain2"/>
    <property type="match status" value="1"/>
</dbReference>
<feature type="transmembrane region" description="Helical" evidence="8">
    <location>
        <begin position="246"/>
        <end position="265"/>
    </location>
</feature>
<evidence type="ECO:0000313" key="11">
    <source>
        <dbReference type="Proteomes" id="UP000092583"/>
    </source>
</evidence>
<name>A0A1B9J296_9TREE</name>
<feature type="transmembrane region" description="Helical" evidence="8">
    <location>
        <begin position="271"/>
        <end position="293"/>
    </location>
</feature>
<keyword evidence="1" id="KW-0813">Transport</keyword>
<dbReference type="Gene3D" id="3.40.50.300">
    <property type="entry name" value="P-loop containing nucleotide triphosphate hydrolases"/>
    <property type="match status" value="1"/>
</dbReference>
<evidence type="ECO:0000256" key="6">
    <source>
        <dbReference type="ARBA" id="ARBA00023136"/>
    </source>
</evidence>
<dbReference type="InterPro" id="IPR003593">
    <property type="entry name" value="AAA+_ATPase"/>
</dbReference>
<keyword evidence="3" id="KW-0547">Nucleotide-binding</keyword>
<evidence type="ECO:0000259" key="9">
    <source>
        <dbReference type="PROSITE" id="PS50893"/>
    </source>
</evidence>
<keyword evidence="11" id="KW-1185">Reference proteome</keyword>
<dbReference type="EMBL" id="KI669459">
    <property type="protein sequence ID" value="OCF61885.1"/>
    <property type="molecule type" value="Genomic_DNA"/>
</dbReference>
<dbReference type="GO" id="GO:0016887">
    <property type="term" value="F:ATP hydrolysis activity"/>
    <property type="evidence" value="ECO:0007669"/>
    <property type="project" value="InterPro"/>
</dbReference>
<proteinExistence type="predicted"/>
<keyword evidence="5 8" id="KW-1133">Transmembrane helix</keyword>